<dbReference type="OrthoDB" id="9814826at2"/>
<organism evidence="3 4">
    <name type="scientific">Asticcacaulis biprosthecium C19</name>
    <dbReference type="NCBI Taxonomy" id="715226"/>
    <lineage>
        <taxon>Bacteria</taxon>
        <taxon>Pseudomonadati</taxon>
        <taxon>Pseudomonadota</taxon>
        <taxon>Alphaproteobacteria</taxon>
        <taxon>Caulobacterales</taxon>
        <taxon>Caulobacteraceae</taxon>
        <taxon>Asticcacaulis</taxon>
    </lineage>
</organism>
<comment type="similarity">
    <text evidence="1">Belongs to the SIP oxidoreductase family.</text>
</comment>
<dbReference type="Gene3D" id="2.40.30.10">
    <property type="entry name" value="Translation factors"/>
    <property type="match status" value="1"/>
</dbReference>
<dbReference type="SUPFAM" id="SSF63380">
    <property type="entry name" value="Riboflavin synthase domain-like"/>
    <property type="match status" value="1"/>
</dbReference>
<dbReference type="RefSeq" id="WP_006272902.1">
    <property type="nucleotide sequence ID" value="NZ_GL883077.1"/>
</dbReference>
<dbReference type="eggNOG" id="COG2375">
    <property type="taxonomic scope" value="Bacteria"/>
</dbReference>
<dbReference type="STRING" id="715226.ABI_21420"/>
<dbReference type="InterPro" id="IPR017938">
    <property type="entry name" value="Riboflavin_synthase-like_b-brl"/>
</dbReference>
<dbReference type="AlphaFoldDB" id="F4QGL9"/>
<protein>
    <submittedName>
        <fullName evidence="3">Siderophore-interacting family protein</fullName>
    </submittedName>
</protein>
<dbReference type="Gene3D" id="3.40.50.80">
    <property type="entry name" value="Nucleotide-binding domain of ferredoxin-NADP reductase (FNR) module"/>
    <property type="match status" value="1"/>
</dbReference>
<feature type="domain" description="FAD-binding FR-type" evidence="2">
    <location>
        <begin position="16"/>
        <end position="132"/>
    </location>
</feature>
<dbReference type="CDD" id="cd06193">
    <property type="entry name" value="siderophore_interacting"/>
    <property type="match status" value="1"/>
</dbReference>
<dbReference type="EMBL" id="GL883077">
    <property type="protein sequence ID" value="EGF93700.1"/>
    <property type="molecule type" value="Genomic_DNA"/>
</dbReference>
<keyword evidence="4" id="KW-1185">Reference proteome</keyword>
<dbReference type="Pfam" id="PF08021">
    <property type="entry name" value="FAD_binding_9"/>
    <property type="match status" value="1"/>
</dbReference>
<dbReference type="InterPro" id="IPR013113">
    <property type="entry name" value="SIP_FAD-bd"/>
</dbReference>
<dbReference type="InterPro" id="IPR007037">
    <property type="entry name" value="SIP_rossman_dom"/>
</dbReference>
<evidence type="ECO:0000256" key="1">
    <source>
        <dbReference type="ARBA" id="ARBA00035644"/>
    </source>
</evidence>
<gene>
    <name evidence="3" type="ORF">ABI_21420</name>
</gene>
<dbReference type="InterPro" id="IPR039261">
    <property type="entry name" value="FNR_nucleotide-bd"/>
</dbReference>
<name>F4QGL9_9CAUL</name>
<accession>F4QGL9</accession>
<evidence type="ECO:0000313" key="3">
    <source>
        <dbReference type="EMBL" id="EGF93700.1"/>
    </source>
</evidence>
<dbReference type="HOGENOM" id="CLU_040923_4_0_5"/>
<dbReference type="InterPro" id="IPR039374">
    <property type="entry name" value="SIP_fam"/>
</dbReference>
<dbReference type="PROSITE" id="PS51384">
    <property type="entry name" value="FAD_FR"/>
    <property type="match status" value="1"/>
</dbReference>
<dbReference type="PANTHER" id="PTHR30157:SF0">
    <property type="entry name" value="NADPH-DEPENDENT FERRIC-CHELATE REDUCTASE"/>
    <property type="match status" value="1"/>
</dbReference>
<proteinExistence type="inferred from homology"/>
<evidence type="ECO:0000313" key="4">
    <source>
        <dbReference type="Proteomes" id="UP000006512"/>
    </source>
</evidence>
<evidence type="ECO:0000259" key="2">
    <source>
        <dbReference type="PROSITE" id="PS51384"/>
    </source>
</evidence>
<dbReference type="Pfam" id="PF04954">
    <property type="entry name" value="SIP"/>
    <property type="match status" value="1"/>
</dbReference>
<dbReference type="InterPro" id="IPR017927">
    <property type="entry name" value="FAD-bd_FR_type"/>
</dbReference>
<sequence length="257" mass="27825">MMTSVARAPLRVRFETRRRELTVVETVRLTPHMQRIVLTGDLTGFQSLGFDDHIKLFLADPETGVLTLPGLDSGPKPVMRDYTPRRFDVAKGQLTLDFALHGDSGPATAWALAAKPGDILNIGGPRGSQILPDGYDGFVLMGDETALPAIGRRLEELPAGTPVTVLAEIENDEDRQDWQTQAKATVRWIVRGKGENLVAAAASLALPEGDVHIWVAAEAQTARTIRQALIDRGAAAKSLKAAGYWHRGAVAAHEPIE</sequence>
<dbReference type="PANTHER" id="PTHR30157">
    <property type="entry name" value="FERRIC REDUCTASE, NADPH-DEPENDENT"/>
    <property type="match status" value="1"/>
</dbReference>
<dbReference type="Proteomes" id="UP000006512">
    <property type="component" value="Unassembled WGS sequence"/>
</dbReference>
<reference evidence="4" key="1">
    <citation type="submission" date="2011-03" db="EMBL/GenBank/DDBJ databases">
        <title>Draft genome sequence of Brevundimonas diminuta.</title>
        <authorList>
            <person name="Brown P.J.B."/>
            <person name="Buechlein A."/>
            <person name="Hemmerich C."/>
            <person name="Brun Y.V."/>
        </authorList>
    </citation>
    <scope>NUCLEOTIDE SEQUENCE [LARGE SCALE GENOMIC DNA]</scope>
    <source>
        <strain evidence="4">C19</strain>
    </source>
</reference>
<dbReference type="GO" id="GO:0016491">
    <property type="term" value="F:oxidoreductase activity"/>
    <property type="evidence" value="ECO:0007669"/>
    <property type="project" value="InterPro"/>
</dbReference>